<proteinExistence type="predicted"/>
<dbReference type="EMBL" id="JAKZEL010000010">
    <property type="protein sequence ID" value="KAI4539724.1"/>
    <property type="molecule type" value="Genomic_DNA"/>
</dbReference>
<gene>
    <name evidence="1" type="ORF">MG293_010119</name>
</gene>
<keyword evidence="2" id="KW-1185">Reference proteome</keyword>
<accession>A0AAD4Y9J7</accession>
<dbReference type="Proteomes" id="UP001214576">
    <property type="component" value="Unassembled WGS sequence"/>
</dbReference>
<name>A0AAD4Y9J7_OVIAM</name>
<organism evidence="1 2">
    <name type="scientific">Ovis ammon polii</name>
    <dbReference type="NCBI Taxonomy" id="230172"/>
    <lineage>
        <taxon>Eukaryota</taxon>
        <taxon>Metazoa</taxon>
        <taxon>Chordata</taxon>
        <taxon>Craniata</taxon>
        <taxon>Vertebrata</taxon>
        <taxon>Euteleostomi</taxon>
        <taxon>Mammalia</taxon>
        <taxon>Eutheria</taxon>
        <taxon>Laurasiatheria</taxon>
        <taxon>Artiodactyla</taxon>
        <taxon>Ruminantia</taxon>
        <taxon>Pecora</taxon>
        <taxon>Bovidae</taxon>
        <taxon>Caprinae</taxon>
        <taxon>Ovis</taxon>
    </lineage>
</organism>
<reference evidence="1" key="1">
    <citation type="submission" date="2022-03" db="EMBL/GenBank/DDBJ databases">
        <title>Genomic analyses of argali, domestic sheep and their hybrids provide insights into chromosomal evolution, heterosis and genetic basis of agronomic traits.</title>
        <authorList>
            <person name="Li M."/>
        </authorList>
    </citation>
    <scope>NUCLEOTIDE SEQUENCE</scope>
    <source>
        <strain evidence="1">CAU-MHL-2022a</strain>
        <tissue evidence="1">Skin</tissue>
    </source>
</reference>
<evidence type="ECO:0000313" key="2">
    <source>
        <dbReference type="Proteomes" id="UP001214576"/>
    </source>
</evidence>
<sequence>MKTEERKRNSQAIAFGLGEENSDFHIEESYSPRALVRYPLFVKVLGCWKSLKKCGANSPYIIRKKKSSMEDPRGINGQSNTECLTVGSCLDPIVEVFVSSYSD</sequence>
<evidence type="ECO:0000313" key="1">
    <source>
        <dbReference type="EMBL" id="KAI4539724.1"/>
    </source>
</evidence>
<protein>
    <submittedName>
        <fullName evidence="1">Uncharacterized protein</fullName>
    </submittedName>
</protein>
<comment type="caution">
    <text evidence="1">The sequence shown here is derived from an EMBL/GenBank/DDBJ whole genome shotgun (WGS) entry which is preliminary data.</text>
</comment>
<dbReference type="AlphaFoldDB" id="A0AAD4Y9J7"/>